<dbReference type="PANTHER" id="PTHR31508">
    <property type="entry name" value="PROTEIN PITCHFORK"/>
    <property type="match status" value="1"/>
</dbReference>
<dbReference type="GeneTree" id="ENSGT00390000001017"/>
<dbReference type="InterPro" id="IPR033602">
    <property type="entry name" value="CIMAP3"/>
</dbReference>
<proteinExistence type="predicted"/>
<feature type="compositionally biased region" description="Polar residues" evidence="1">
    <location>
        <begin position="97"/>
        <end position="114"/>
    </location>
</feature>
<protein>
    <submittedName>
        <fullName evidence="2">Si:ch211-66i15.4</fullName>
    </submittedName>
</protein>
<evidence type="ECO:0000256" key="1">
    <source>
        <dbReference type="SAM" id="MobiDB-lite"/>
    </source>
</evidence>
<dbReference type="Proteomes" id="UP000472263">
    <property type="component" value="Chromosome 7"/>
</dbReference>
<dbReference type="GO" id="GO:0008092">
    <property type="term" value="F:cytoskeletal protein binding"/>
    <property type="evidence" value="ECO:0007669"/>
    <property type="project" value="TreeGrafter"/>
</dbReference>
<reference evidence="2" key="3">
    <citation type="submission" date="2025-09" db="UniProtKB">
        <authorList>
            <consortium name="Ensembl"/>
        </authorList>
    </citation>
    <scope>IDENTIFICATION</scope>
</reference>
<reference evidence="2" key="2">
    <citation type="submission" date="2025-08" db="UniProtKB">
        <authorList>
            <consortium name="Ensembl"/>
        </authorList>
    </citation>
    <scope>IDENTIFICATION</scope>
</reference>
<dbReference type="InParanoid" id="A0A667YJ17"/>
<evidence type="ECO:0000313" key="3">
    <source>
        <dbReference type="Proteomes" id="UP000472263"/>
    </source>
</evidence>
<feature type="region of interest" description="Disordered" evidence="1">
    <location>
        <begin position="93"/>
        <end position="138"/>
    </location>
</feature>
<sequence length="201" mass="22525">CLTENMPLPWPFMNLTPLQKVVFGSCQERKLFPGHYAPNRLGNQMSRQEAPHLGPGCYDNHEFGTIVYDLQKKPESKKGYVVAARTAARLVPCEKTGTPSPQKYQQDHSQSTVASPGRTPFSSSAARFKSKASSVADNRGPGTYAHDVEGNRKVSWPMCFGRPDWSALPQLEKRSLRVKVGEATKDFLKQRSRVAYLSLYY</sequence>
<dbReference type="PANTHER" id="PTHR31508:SF2">
    <property type="entry name" value="PROTEIN PITCHFORK"/>
    <property type="match status" value="1"/>
</dbReference>
<dbReference type="GO" id="GO:0031344">
    <property type="term" value="P:regulation of cell projection organization"/>
    <property type="evidence" value="ECO:0007669"/>
    <property type="project" value="TreeGrafter"/>
</dbReference>
<reference evidence="2" key="1">
    <citation type="submission" date="2019-06" db="EMBL/GenBank/DDBJ databases">
        <authorList>
            <consortium name="Wellcome Sanger Institute Data Sharing"/>
        </authorList>
    </citation>
    <scope>NUCLEOTIDE SEQUENCE [LARGE SCALE GENOMIC DNA]</scope>
</reference>
<dbReference type="InterPro" id="IPR010736">
    <property type="entry name" value="SHIPPO-rpt"/>
</dbReference>
<dbReference type="Ensembl" id="ENSMMDT00005026874.1">
    <property type="protein sequence ID" value="ENSMMDP00005026323.1"/>
    <property type="gene ID" value="ENSMMDG00005012581.1"/>
</dbReference>
<feature type="compositionally biased region" description="Low complexity" evidence="1">
    <location>
        <begin position="121"/>
        <end position="134"/>
    </location>
</feature>
<accession>A0A667YJ17</accession>
<gene>
    <name evidence="2" type="primary">pifo</name>
</gene>
<dbReference type="AlphaFoldDB" id="A0A667YJ17"/>
<dbReference type="Pfam" id="PF07004">
    <property type="entry name" value="SHIPPO-rpt"/>
    <property type="match status" value="1"/>
</dbReference>
<name>A0A667YJ17_9TELE</name>
<evidence type="ECO:0000313" key="2">
    <source>
        <dbReference type="Ensembl" id="ENSMMDP00005026323.1"/>
    </source>
</evidence>
<organism evidence="2 3">
    <name type="scientific">Myripristis murdjan</name>
    <name type="common">pinecone soldierfish</name>
    <dbReference type="NCBI Taxonomy" id="586833"/>
    <lineage>
        <taxon>Eukaryota</taxon>
        <taxon>Metazoa</taxon>
        <taxon>Chordata</taxon>
        <taxon>Craniata</taxon>
        <taxon>Vertebrata</taxon>
        <taxon>Euteleostomi</taxon>
        <taxon>Actinopterygii</taxon>
        <taxon>Neopterygii</taxon>
        <taxon>Teleostei</taxon>
        <taxon>Neoteleostei</taxon>
        <taxon>Acanthomorphata</taxon>
        <taxon>Holocentriformes</taxon>
        <taxon>Holocentridae</taxon>
        <taxon>Myripristis</taxon>
    </lineage>
</organism>
<keyword evidence="3" id="KW-1185">Reference proteome</keyword>